<evidence type="ECO:0000259" key="5">
    <source>
        <dbReference type="PROSITE" id="PS50977"/>
    </source>
</evidence>
<dbReference type="AlphaFoldDB" id="A0A840PA80"/>
<protein>
    <submittedName>
        <fullName evidence="6">AcrR family transcriptional regulator</fullName>
    </submittedName>
</protein>
<dbReference type="RefSeq" id="WP_185051009.1">
    <property type="nucleotide sequence ID" value="NZ_BAABIX010000031.1"/>
</dbReference>
<evidence type="ECO:0000313" key="7">
    <source>
        <dbReference type="Proteomes" id="UP000578449"/>
    </source>
</evidence>
<name>A0A840PA80_9ACTN</name>
<feature type="domain" description="HTH tetR-type" evidence="5">
    <location>
        <begin position="6"/>
        <end position="66"/>
    </location>
</feature>
<evidence type="ECO:0000256" key="2">
    <source>
        <dbReference type="ARBA" id="ARBA00023125"/>
    </source>
</evidence>
<reference evidence="6 7" key="1">
    <citation type="submission" date="2020-08" db="EMBL/GenBank/DDBJ databases">
        <title>Genomic Encyclopedia of Type Strains, Phase IV (KMG-IV): sequencing the most valuable type-strain genomes for metagenomic binning, comparative biology and taxonomic classification.</title>
        <authorList>
            <person name="Goeker M."/>
        </authorList>
    </citation>
    <scope>NUCLEOTIDE SEQUENCE [LARGE SCALE GENOMIC DNA]</scope>
    <source>
        <strain evidence="6 7">DSM 45615</strain>
    </source>
</reference>
<dbReference type="SUPFAM" id="SSF46689">
    <property type="entry name" value="Homeodomain-like"/>
    <property type="match status" value="1"/>
</dbReference>
<dbReference type="PANTHER" id="PTHR30055">
    <property type="entry name" value="HTH-TYPE TRANSCRIPTIONAL REGULATOR RUTR"/>
    <property type="match status" value="1"/>
</dbReference>
<feature type="DNA-binding region" description="H-T-H motif" evidence="4">
    <location>
        <begin position="29"/>
        <end position="48"/>
    </location>
</feature>
<dbReference type="PROSITE" id="PS50977">
    <property type="entry name" value="HTH_TETR_2"/>
    <property type="match status" value="1"/>
</dbReference>
<dbReference type="Pfam" id="PF00440">
    <property type="entry name" value="TetR_N"/>
    <property type="match status" value="1"/>
</dbReference>
<evidence type="ECO:0000256" key="1">
    <source>
        <dbReference type="ARBA" id="ARBA00023015"/>
    </source>
</evidence>
<keyword evidence="1" id="KW-0805">Transcription regulation</keyword>
<dbReference type="EMBL" id="JACHGN010000007">
    <property type="protein sequence ID" value="MBB5134107.1"/>
    <property type="molecule type" value="Genomic_DNA"/>
</dbReference>
<dbReference type="SUPFAM" id="SSF48498">
    <property type="entry name" value="Tetracyclin repressor-like, C-terminal domain"/>
    <property type="match status" value="1"/>
</dbReference>
<dbReference type="PANTHER" id="PTHR30055:SF234">
    <property type="entry name" value="HTH-TYPE TRANSCRIPTIONAL REGULATOR BETI"/>
    <property type="match status" value="1"/>
</dbReference>
<evidence type="ECO:0000256" key="3">
    <source>
        <dbReference type="ARBA" id="ARBA00023163"/>
    </source>
</evidence>
<proteinExistence type="predicted"/>
<organism evidence="6 7">
    <name type="scientific">Thermocatellispora tengchongensis</name>
    <dbReference type="NCBI Taxonomy" id="1073253"/>
    <lineage>
        <taxon>Bacteria</taxon>
        <taxon>Bacillati</taxon>
        <taxon>Actinomycetota</taxon>
        <taxon>Actinomycetes</taxon>
        <taxon>Streptosporangiales</taxon>
        <taxon>Streptosporangiaceae</taxon>
        <taxon>Thermocatellispora</taxon>
    </lineage>
</organism>
<dbReference type="Gene3D" id="1.10.357.10">
    <property type="entry name" value="Tetracycline Repressor, domain 2"/>
    <property type="match status" value="1"/>
</dbReference>
<keyword evidence="3" id="KW-0804">Transcription</keyword>
<accession>A0A840PA80</accession>
<dbReference type="InterPro" id="IPR036271">
    <property type="entry name" value="Tet_transcr_reg_TetR-rel_C_sf"/>
</dbReference>
<keyword evidence="2 4" id="KW-0238">DNA-binding</keyword>
<evidence type="ECO:0000256" key="4">
    <source>
        <dbReference type="PROSITE-ProRule" id="PRU00335"/>
    </source>
</evidence>
<sequence>METETITTRERIVRAAADLLTRGGREAVSTRAVSAAAGVQAPTLYRLFGDMSGLLDAVAAHGFATYLHDKHALAATDDPVADLRRGWDLHVSFGLTRPAFYILMYGEPRPGATSHAAAEAMAILRRTITRIAESGLLRVPVDRAATMLHSACMGVTFTLIGTEPRSRDPHLSEQTREAVIAAVTTTPQPSTPQPLRASVLTLRAALTTDQAPELSSLTPAERTLLAEWLDRLVH</sequence>
<comment type="caution">
    <text evidence="6">The sequence shown here is derived from an EMBL/GenBank/DDBJ whole genome shotgun (WGS) entry which is preliminary data.</text>
</comment>
<dbReference type="GO" id="GO:0003700">
    <property type="term" value="F:DNA-binding transcription factor activity"/>
    <property type="evidence" value="ECO:0007669"/>
    <property type="project" value="TreeGrafter"/>
</dbReference>
<dbReference type="InterPro" id="IPR009057">
    <property type="entry name" value="Homeodomain-like_sf"/>
</dbReference>
<dbReference type="InterPro" id="IPR050109">
    <property type="entry name" value="HTH-type_TetR-like_transc_reg"/>
</dbReference>
<dbReference type="InterPro" id="IPR001647">
    <property type="entry name" value="HTH_TetR"/>
</dbReference>
<evidence type="ECO:0000313" key="6">
    <source>
        <dbReference type="EMBL" id="MBB5134107.1"/>
    </source>
</evidence>
<keyword evidence="7" id="KW-1185">Reference proteome</keyword>
<gene>
    <name evidence="6" type="ORF">HNP84_003833</name>
</gene>
<dbReference type="GO" id="GO:0000976">
    <property type="term" value="F:transcription cis-regulatory region binding"/>
    <property type="evidence" value="ECO:0007669"/>
    <property type="project" value="TreeGrafter"/>
</dbReference>
<dbReference type="Proteomes" id="UP000578449">
    <property type="component" value="Unassembled WGS sequence"/>
</dbReference>